<keyword evidence="2" id="KW-1185">Reference proteome</keyword>
<sequence>MSGPGEPEELRRRLAWWARENGRVAVLGADRGLDHGRLCWDALEPTGLLHPHCGHCRDHGGPRTDRELHERLEVRVPAARAADWTAATLWQDLVFRSDAGPDPRAVADAGALAALLGPDADWRANGHAAHPAPGGAHRGWRSVTECTFDAALVGIGGGYAVVVVAVGED</sequence>
<evidence type="ECO:0000313" key="2">
    <source>
        <dbReference type="Proteomes" id="UP000266906"/>
    </source>
</evidence>
<dbReference type="Proteomes" id="UP000266906">
    <property type="component" value="Unassembled WGS sequence"/>
</dbReference>
<dbReference type="AlphaFoldDB" id="A0A3N4RJJ4"/>
<dbReference type="EMBL" id="RKQG01000001">
    <property type="protein sequence ID" value="RPE33533.1"/>
    <property type="molecule type" value="Genomic_DNA"/>
</dbReference>
<reference evidence="1 2" key="1">
    <citation type="submission" date="2018-11" db="EMBL/GenBank/DDBJ databases">
        <title>Sequencing the genomes of 1000 actinobacteria strains.</title>
        <authorList>
            <person name="Klenk H.-P."/>
        </authorList>
    </citation>
    <scope>NUCLEOTIDE SEQUENCE [LARGE SCALE GENOMIC DNA]</scope>
    <source>
        <strain evidence="1 2">DSM 44781</strain>
    </source>
</reference>
<organism evidence="1 2">
    <name type="scientific">Kitasatospora cineracea</name>
    <dbReference type="NCBI Taxonomy" id="88074"/>
    <lineage>
        <taxon>Bacteria</taxon>
        <taxon>Bacillati</taxon>
        <taxon>Actinomycetota</taxon>
        <taxon>Actinomycetes</taxon>
        <taxon>Kitasatosporales</taxon>
        <taxon>Streptomycetaceae</taxon>
        <taxon>Kitasatospora</taxon>
    </lineage>
</organism>
<dbReference type="RefSeq" id="WP_123817832.1">
    <property type="nucleotide sequence ID" value="NZ_RKQG01000001.1"/>
</dbReference>
<evidence type="ECO:0000313" key="1">
    <source>
        <dbReference type="EMBL" id="RPE33533.1"/>
    </source>
</evidence>
<proteinExistence type="predicted"/>
<protein>
    <submittedName>
        <fullName evidence="1">Uncharacterized protein</fullName>
    </submittedName>
</protein>
<name>A0A3N4RJJ4_9ACTN</name>
<accession>A0A3N4RJJ4</accession>
<comment type="caution">
    <text evidence="1">The sequence shown here is derived from an EMBL/GenBank/DDBJ whole genome shotgun (WGS) entry which is preliminary data.</text>
</comment>
<gene>
    <name evidence="1" type="ORF">EDD38_1823</name>
</gene>